<dbReference type="EMBL" id="JAINUF010000009">
    <property type="protein sequence ID" value="KAJ8350421.1"/>
    <property type="molecule type" value="Genomic_DNA"/>
</dbReference>
<organism evidence="1 2">
    <name type="scientific">Synaphobranchus kaupii</name>
    <name type="common">Kaup's arrowtooth eel</name>
    <dbReference type="NCBI Taxonomy" id="118154"/>
    <lineage>
        <taxon>Eukaryota</taxon>
        <taxon>Metazoa</taxon>
        <taxon>Chordata</taxon>
        <taxon>Craniata</taxon>
        <taxon>Vertebrata</taxon>
        <taxon>Euteleostomi</taxon>
        <taxon>Actinopterygii</taxon>
        <taxon>Neopterygii</taxon>
        <taxon>Teleostei</taxon>
        <taxon>Anguilliformes</taxon>
        <taxon>Synaphobranchidae</taxon>
        <taxon>Synaphobranchus</taxon>
    </lineage>
</organism>
<keyword evidence="2" id="KW-1185">Reference proteome</keyword>
<reference evidence="1" key="1">
    <citation type="journal article" date="2023" name="Science">
        <title>Genome structures resolve the early diversification of teleost fishes.</title>
        <authorList>
            <person name="Parey E."/>
            <person name="Louis A."/>
            <person name="Montfort J."/>
            <person name="Bouchez O."/>
            <person name="Roques C."/>
            <person name="Iampietro C."/>
            <person name="Lluch J."/>
            <person name="Castinel A."/>
            <person name="Donnadieu C."/>
            <person name="Desvignes T."/>
            <person name="Floi Bucao C."/>
            <person name="Jouanno E."/>
            <person name="Wen M."/>
            <person name="Mejri S."/>
            <person name="Dirks R."/>
            <person name="Jansen H."/>
            <person name="Henkel C."/>
            <person name="Chen W.J."/>
            <person name="Zahm M."/>
            <person name="Cabau C."/>
            <person name="Klopp C."/>
            <person name="Thompson A.W."/>
            <person name="Robinson-Rechavi M."/>
            <person name="Braasch I."/>
            <person name="Lecointre G."/>
            <person name="Bobe J."/>
            <person name="Postlethwait J.H."/>
            <person name="Berthelot C."/>
            <person name="Roest Crollius H."/>
            <person name="Guiguen Y."/>
        </authorList>
    </citation>
    <scope>NUCLEOTIDE SEQUENCE</scope>
    <source>
        <strain evidence="1">WJC10195</strain>
    </source>
</reference>
<dbReference type="Proteomes" id="UP001152622">
    <property type="component" value="Chromosome 9"/>
</dbReference>
<dbReference type="AlphaFoldDB" id="A0A9Q1IRC9"/>
<accession>A0A9Q1IRC9</accession>
<comment type="caution">
    <text evidence="1">The sequence shown here is derived from an EMBL/GenBank/DDBJ whole genome shotgun (WGS) entry which is preliminary data.</text>
</comment>
<evidence type="ECO:0000313" key="1">
    <source>
        <dbReference type="EMBL" id="KAJ8350421.1"/>
    </source>
</evidence>
<evidence type="ECO:0000313" key="2">
    <source>
        <dbReference type="Proteomes" id="UP001152622"/>
    </source>
</evidence>
<proteinExistence type="predicted"/>
<name>A0A9Q1IRC9_SYNKA</name>
<gene>
    <name evidence="1" type="ORF">SKAU_G00255510</name>
</gene>
<sequence>MWGGIYFNQKEYLAVRALLHSPALPSRPAPGLGGLARSASSPADVRLFCGRALVPLFRAECGGELVERRETSPHPLLFSWPARRWGRAVPARRGEAGWGDTEAE</sequence>
<protein>
    <submittedName>
        <fullName evidence="1">Uncharacterized protein</fullName>
    </submittedName>
</protein>